<sequence>MARSLSFTHKKLRGVPRRLRAISRWAASFEGYFPTLTDEDYAHGYWSIKIPVACALVEGKQTSSVLQAYCAQEMIAACAHLTAAKPAALSECRVTCCIVLPSMFASELCIYTREDYFQAHTEPGENHFGRRSLIEHQRLSDEWALALPSNMEEKGLLFASDDYRCERWYFGELAAHAE</sequence>
<accession>A0A348HCM4</accession>
<dbReference type="OrthoDB" id="9181379at2"/>
<organism evidence="1 2">
    <name type="scientific">Zymobacter palmae</name>
    <dbReference type="NCBI Taxonomy" id="33074"/>
    <lineage>
        <taxon>Bacteria</taxon>
        <taxon>Pseudomonadati</taxon>
        <taxon>Pseudomonadota</taxon>
        <taxon>Gammaproteobacteria</taxon>
        <taxon>Oceanospirillales</taxon>
        <taxon>Halomonadaceae</taxon>
        <taxon>Zymobacter group</taxon>
        <taxon>Zymobacter</taxon>
    </lineage>
</organism>
<dbReference type="AlphaFoldDB" id="A0A348HCM4"/>
<proteinExistence type="predicted"/>
<gene>
    <name evidence="1" type="ORF">ZBT109_0596</name>
</gene>
<keyword evidence="2" id="KW-1185">Reference proteome</keyword>
<dbReference type="Proteomes" id="UP000267342">
    <property type="component" value="Chromosome"/>
</dbReference>
<name>A0A348HCM4_9GAMM</name>
<evidence type="ECO:0000313" key="2">
    <source>
        <dbReference type="Proteomes" id="UP000267342"/>
    </source>
</evidence>
<reference evidence="1 2" key="1">
    <citation type="submission" date="2018-09" db="EMBL/GenBank/DDBJ databases">
        <title>Zymobacter palmae IAM14233 (=T109) whole genome analysis.</title>
        <authorList>
            <person name="Yanase H."/>
        </authorList>
    </citation>
    <scope>NUCLEOTIDE SEQUENCE [LARGE SCALE GENOMIC DNA]</scope>
    <source>
        <strain evidence="1 2">IAM14233</strain>
    </source>
</reference>
<protein>
    <submittedName>
        <fullName evidence="1">Cytochrome bd-type quinol oxidase, subunit 1</fullName>
    </submittedName>
</protein>
<evidence type="ECO:0000313" key="1">
    <source>
        <dbReference type="EMBL" id="BBG29376.1"/>
    </source>
</evidence>
<dbReference type="KEGG" id="zpl:ZBT109_0596"/>
<dbReference type="Pfam" id="PF13079">
    <property type="entry name" value="DUF3916"/>
    <property type="match status" value="1"/>
</dbReference>
<dbReference type="EMBL" id="AP018933">
    <property type="protein sequence ID" value="BBG29376.1"/>
    <property type="molecule type" value="Genomic_DNA"/>
</dbReference>
<dbReference type="RefSeq" id="WP_038278671.1">
    <property type="nucleotide sequence ID" value="NZ_AP018933.1"/>
</dbReference>
<dbReference type="InterPro" id="IPR025075">
    <property type="entry name" value="DUF3916"/>
</dbReference>